<dbReference type="UniPathway" id="UPA00544"/>
<sequence>MRYFIGLMSGTSMDGVDAVLCQISADNFQTLGSVSLPFPADLLLRLHALCAPQPNEINLMGSADIEISHLFARAVKLLLEQHNLAADQIAAIGSHGQTIRHFPDGYEPGLPGFTLQIGDPNTLAALTGIAVVADFRRKDIALGGQGAPLVPAFHQAIFGQDIHPVDTLQDIHQSSMDSHSTPAQATHTVDRDTRPDSHRAIVNIGGIANISIVALNTNQVSGYDTGPGNTLMDFWCKAHTLQAFDMDGNWAATGKVNKPLLKKLLADAYFKRQPPKSTGREYFSPQWLNAKLAGYNSVSAEDVQATLCVMTARHIADAINSRQDIEQVFICGGGAYNKTLMAHLCNNLAQCHVASTLRLGIAPHEVEGAAFAWLAFAYMERLTANVPQVTGASRPAVLGGLYLPD</sequence>
<dbReference type="Pfam" id="PF03702">
    <property type="entry name" value="AnmK"/>
    <property type="match status" value="2"/>
</dbReference>
<dbReference type="GO" id="GO:0009254">
    <property type="term" value="P:peptidoglycan turnover"/>
    <property type="evidence" value="ECO:0007669"/>
    <property type="project" value="UniProtKB-UniRule"/>
</dbReference>
<reference evidence="2 3" key="1">
    <citation type="submission" date="2018-08" db="EMBL/GenBank/DDBJ databases">
        <title>Salinimonas sediminis sp. nov., a piezophilic bacterium isolated from a deep-sea sediment sample from the New Britain Trench.</title>
        <authorList>
            <person name="Cao J."/>
        </authorList>
    </citation>
    <scope>NUCLEOTIDE SEQUENCE [LARGE SCALE GENOMIC DNA]</scope>
    <source>
        <strain evidence="2 3">N102</strain>
    </source>
</reference>
<dbReference type="InterPro" id="IPR043129">
    <property type="entry name" value="ATPase_NBD"/>
</dbReference>
<name>A0A346NPW2_9ALTE</name>
<dbReference type="SUPFAM" id="SSF53067">
    <property type="entry name" value="Actin-like ATPase domain"/>
    <property type="match status" value="1"/>
</dbReference>
<dbReference type="EC" id="2.7.1.170" evidence="1"/>
<gene>
    <name evidence="1" type="primary">anmK</name>
    <name evidence="2" type="ORF">D0Y50_15110</name>
</gene>
<evidence type="ECO:0000313" key="3">
    <source>
        <dbReference type="Proteomes" id="UP000262073"/>
    </source>
</evidence>
<dbReference type="AlphaFoldDB" id="A0A346NPW2"/>
<keyword evidence="1 2" id="KW-0418">Kinase</keyword>
<dbReference type="PANTHER" id="PTHR30605">
    <property type="entry name" value="ANHYDRO-N-ACETYLMURAMIC ACID KINASE"/>
    <property type="match status" value="1"/>
</dbReference>
<dbReference type="HAMAP" id="MF_01270">
    <property type="entry name" value="AnhMurNAc_kinase"/>
    <property type="match status" value="1"/>
</dbReference>
<dbReference type="InterPro" id="IPR005338">
    <property type="entry name" value="Anhydro_N_Ac-Mur_kinase"/>
</dbReference>
<dbReference type="GO" id="GO:0006040">
    <property type="term" value="P:amino sugar metabolic process"/>
    <property type="evidence" value="ECO:0007669"/>
    <property type="project" value="InterPro"/>
</dbReference>
<dbReference type="GO" id="GO:0005524">
    <property type="term" value="F:ATP binding"/>
    <property type="evidence" value="ECO:0007669"/>
    <property type="project" value="UniProtKB-UniRule"/>
</dbReference>
<comment type="pathway">
    <text evidence="1">Amino-sugar metabolism; 1,6-anhydro-N-acetylmuramate degradation.</text>
</comment>
<keyword evidence="1" id="KW-0119">Carbohydrate metabolism</keyword>
<dbReference type="GO" id="GO:0097175">
    <property type="term" value="P:1,6-anhydro-N-acetyl-beta-muramic acid catabolic process"/>
    <property type="evidence" value="ECO:0007669"/>
    <property type="project" value="UniProtKB-UniRule"/>
</dbReference>
<comment type="pathway">
    <text evidence="1">Cell wall biogenesis; peptidoglycan recycling.</text>
</comment>
<dbReference type="GO" id="GO:0016301">
    <property type="term" value="F:kinase activity"/>
    <property type="evidence" value="ECO:0007669"/>
    <property type="project" value="UniProtKB-KW"/>
</dbReference>
<comment type="catalytic activity">
    <reaction evidence="1">
        <text>1,6-anhydro-N-acetyl-beta-muramate + ATP + H2O = N-acetyl-D-muramate 6-phosphate + ADP + H(+)</text>
        <dbReference type="Rhea" id="RHEA:24952"/>
        <dbReference type="ChEBI" id="CHEBI:15377"/>
        <dbReference type="ChEBI" id="CHEBI:15378"/>
        <dbReference type="ChEBI" id="CHEBI:30616"/>
        <dbReference type="ChEBI" id="CHEBI:58690"/>
        <dbReference type="ChEBI" id="CHEBI:58722"/>
        <dbReference type="ChEBI" id="CHEBI:456216"/>
        <dbReference type="EC" id="2.7.1.170"/>
    </reaction>
</comment>
<keyword evidence="1" id="KW-0547">Nucleotide-binding</keyword>
<dbReference type="EMBL" id="CP031769">
    <property type="protein sequence ID" value="AXR07569.1"/>
    <property type="molecule type" value="Genomic_DNA"/>
</dbReference>
<dbReference type="GO" id="GO:0016773">
    <property type="term" value="F:phosphotransferase activity, alcohol group as acceptor"/>
    <property type="evidence" value="ECO:0007669"/>
    <property type="project" value="UniProtKB-UniRule"/>
</dbReference>
<dbReference type="RefSeq" id="WP_108567464.1">
    <property type="nucleotide sequence ID" value="NZ_CP031769.1"/>
</dbReference>
<comment type="similarity">
    <text evidence="1">Belongs to the anhydro-N-acetylmuramic acid kinase family.</text>
</comment>
<feature type="binding site" evidence="1">
    <location>
        <begin position="10"/>
        <end position="17"/>
    </location>
    <ligand>
        <name>ATP</name>
        <dbReference type="ChEBI" id="CHEBI:30616"/>
    </ligand>
</feature>
<evidence type="ECO:0000256" key="1">
    <source>
        <dbReference type="HAMAP-Rule" id="MF_01270"/>
    </source>
</evidence>
<dbReference type="KEGG" id="salm:D0Y50_15110"/>
<keyword evidence="1" id="KW-0067">ATP-binding</keyword>
<dbReference type="Proteomes" id="UP000262073">
    <property type="component" value="Chromosome"/>
</dbReference>
<keyword evidence="3" id="KW-1185">Reference proteome</keyword>
<dbReference type="CDD" id="cd24050">
    <property type="entry name" value="ASKHA_NBD_ANMK"/>
    <property type="match status" value="1"/>
</dbReference>
<proteinExistence type="inferred from homology"/>
<organism evidence="2 3">
    <name type="scientific">Salinimonas sediminis</name>
    <dbReference type="NCBI Taxonomy" id="2303538"/>
    <lineage>
        <taxon>Bacteria</taxon>
        <taxon>Pseudomonadati</taxon>
        <taxon>Pseudomonadota</taxon>
        <taxon>Gammaproteobacteria</taxon>
        <taxon>Alteromonadales</taxon>
        <taxon>Alteromonadaceae</taxon>
        <taxon>Alteromonas/Salinimonas group</taxon>
        <taxon>Salinimonas</taxon>
    </lineage>
</organism>
<dbReference type="OrthoDB" id="9763949at2"/>
<dbReference type="Gene3D" id="3.30.420.40">
    <property type="match status" value="3"/>
</dbReference>
<dbReference type="PANTHER" id="PTHR30605:SF0">
    <property type="entry name" value="ANHYDRO-N-ACETYLMURAMIC ACID KINASE"/>
    <property type="match status" value="1"/>
</dbReference>
<keyword evidence="1 2" id="KW-0808">Transferase</keyword>
<protein>
    <recommendedName>
        <fullName evidence="1">Anhydro-N-acetylmuramic acid kinase</fullName>
        <ecNumber evidence="1">2.7.1.170</ecNumber>
    </recommendedName>
    <alternativeName>
        <fullName evidence="1">AnhMurNAc kinase</fullName>
    </alternativeName>
</protein>
<comment type="function">
    <text evidence="1">Catalyzes the specific phosphorylation of 1,6-anhydro-N-acetylmuramic acid (anhMurNAc) with the simultaneous cleavage of the 1,6-anhydro ring, generating MurNAc-6-P. Is required for the utilization of anhMurNAc either imported from the medium or derived from its own cell wall murein, and thus plays a role in cell wall recycling.</text>
</comment>
<dbReference type="NCBIfam" id="NF007139">
    <property type="entry name" value="PRK09585.1-3"/>
    <property type="match status" value="1"/>
</dbReference>
<accession>A0A346NPW2</accession>
<evidence type="ECO:0000313" key="2">
    <source>
        <dbReference type="EMBL" id="AXR07569.1"/>
    </source>
</evidence>
<dbReference type="UniPathway" id="UPA00343"/>